<proteinExistence type="predicted"/>
<evidence type="ECO:0000259" key="1">
    <source>
        <dbReference type="Pfam" id="PF09353"/>
    </source>
</evidence>
<evidence type="ECO:0000313" key="2">
    <source>
        <dbReference type="EMBL" id="CEM17157.1"/>
    </source>
</evidence>
<protein>
    <recommendedName>
        <fullName evidence="1">DUF1995 domain-containing protein</fullName>
    </recommendedName>
</protein>
<gene>
    <name evidence="2" type="ORF">Cvel_3657</name>
</gene>
<dbReference type="InterPro" id="IPR053021">
    <property type="entry name" value="Chloroplast_ADK"/>
</dbReference>
<organism evidence="2">
    <name type="scientific">Chromera velia CCMP2878</name>
    <dbReference type="NCBI Taxonomy" id="1169474"/>
    <lineage>
        <taxon>Eukaryota</taxon>
        <taxon>Sar</taxon>
        <taxon>Alveolata</taxon>
        <taxon>Colpodellida</taxon>
        <taxon>Chromeraceae</taxon>
        <taxon>Chromera</taxon>
    </lineage>
</organism>
<dbReference type="EMBL" id="CDMZ01000573">
    <property type="protein sequence ID" value="CEM17157.1"/>
    <property type="molecule type" value="Genomic_DNA"/>
</dbReference>
<dbReference type="VEuPathDB" id="CryptoDB:Cvel_3657"/>
<reference evidence="2" key="1">
    <citation type="submission" date="2014-11" db="EMBL/GenBank/DDBJ databases">
        <authorList>
            <person name="Otto D Thomas"/>
            <person name="Naeem Raeece"/>
        </authorList>
    </citation>
    <scope>NUCLEOTIDE SEQUENCE</scope>
</reference>
<dbReference type="PANTHER" id="PTHR35509">
    <property type="entry name" value="DOMAIN PROTEIN, PUTATIVE (DUF1995)-RELATED"/>
    <property type="match status" value="1"/>
</dbReference>
<dbReference type="Pfam" id="PF09353">
    <property type="entry name" value="DUF1995"/>
    <property type="match status" value="1"/>
</dbReference>
<dbReference type="InterPro" id="IPR018962">
    <property type="entry name" value="DUF1995"/>
</dbReference>
<name>A0A0G4FRE1_9ALVE</name>
<sequence length="278" mass="32136">MLSTIAVQLPRTSEFGLEEEMSAVDYLEQWSKADGAKARKDTMSDEGKRQRSARETARVFLEMAPSSQAFISVGFPTEKLAMTANSIWGDEMKDIRFFSLSKELKKLKKKDKNSLAPKGKDKVEKLIQEAEARLTDVDVEFGTIPRGTRVLVLVAPRKEDLAVVRKIVEVNCPQVLCVLINADLLSVKYTSKEERQWFRQTFEHAYSLDMLRDWEYKDRAFKNAMIVRQYPEKWLFAKVRPVGSPLVWEEREAPISRKQAEKIFKEKDQGLNKVWKLL</sequence>
<feature type="domain" description="DUF1995" evidence="1">
    <location>
        <begin position="48"/>
        <end position="254"/>
    </location>
</feature>
<dbReference type="AlphaFoldDB" id="A0A0G4FRE1"/>
<accession>A0A0G4FRE1</accession>
<dbReference type="PANTHER" id="PTHR35509:SF1">
    <property type="entry name" value="DOMAIN PROTEIN, PUTATIVE (DUF1995)-RELATED"/>
    <property type="match status" value="1"/>
</dbReference>